<proteinExistence type="predicted"/>
<comment type="caution">
    <text evidence="1">The sequence shown here is derived from an EMBL/GenBank/DDBJ whole genome shotgun (WGS) entry which is preliminary data.</text>
</comment>
<accession>A0ACB9HRP8</accession>
<reference evidence="1 2" key="2">
    <citation type="journal article" date="2022" name="Mol. Ecol. Resour.">
        <title>The genomes of chicory, endive, great burdock and yacon provide insights into Asteraceae paleo-polyploidization history and plant inulin production.</title>
        <authorList>
            <person name="Fan W."/>
            <person name="Wang S."/>
            <person name="Wang H."/>
            <person name="Wang A."/>
            <person name="Jiang F."/>
            <person name="Liu H."/>
            <person name="Zhao H."/>
            <person name="Xu D."/>
            <person name="Zhang Y."/>
        </authorList>
    </citation>
    <scope>NUCLEOTIDE SEQUENCE [LARGE SCALE GENOMIC DNA]</scope>
    <source>
        <strain evidence="2">cv. Yunnan</strain>
        <tissue evidence="1">Leaves</tissue>
    </source>
</reference>
<evidence type="ECO:0000313" key="2">
    <source>
        <dbReference type="Proteomes" id="UP001056120"/>
    </source>
</evidence>
<gene>
    <name evidence="1" type="ORF">L1987_33856</name>
</gene>
<dbReference type="EMBL" id="CM042028">
    <property type="protein sequence ID" value="KAI3798579.1"/>
    <property type="molecule type" value="Genomic_DNA"/>
</dbReference>
<protein>
    <submittedName>
        <fullName evidence="1">Uncharacterized protein</fullName>
    </submittedName>
</protein>
<reference evidence="2" key="1">
    <citation type="journal article" date="2022" name="Mol. Ecol. Resour.">
        <title>The genomes of chicory, endive, great burdock and yacon provide insights into Asteraceae palaeo-polyploidization history and plant inulin production.</title>
        <authorList>
            <person name="Fan W."/>
            <person name="Wang S."/>
            <person name="Wang H."/>
            <person name="Wang A."/>
            <person name="Jiang F."/>
            <person name="Liu H."/>
            <person name="Zhao H."/>
            <person name="Xu D."/>
            <person name="Zhang Y."/>
        </authorList>
    </citation>
    <scope>NUCLEOTIDE SEQUENCE [LARGE SCALE GENOMIC DNA]</scope>
    <source>
        <strain evidence="2">cv. Yunnan</strain>
    </source>
</reference>
<keyword evidence="2" id="KW-1185">Reference proteome</keyword>
<dbReference type="Proteomes" id="UP001056120">
    <property type="component" value="Linkage Group LG11"/>
</dbReference>
<organism evidence="1 2">
    <name type="scientific">Smallanthus sonchifolius</name>
    <dbReference type="NCBI Taxonomy" id="185202"/>
    <lineage>
        <taxon>Eukaryota</taxon>
        <taxon>Viridiplantae</taxon>
        <taxon>Streptophyta</taxon>
        <taxon>Embryophyta</taxon>
        <taxon>Tracheophyta</taxon>
        <taxon>Spermatophyta</taxon>
        <taxon>Magnoliopsida</taxon>
        <taxon>eudicotyledons</taxon>
        <taxon>Gunneridae</taxon>
        <taxon>Pentapetalae</taxon>
        <taxon>asterids</taxon>
        <taxon>campanulids</taxon>
        <taxon>Asterales</taxon>
        <taxon>Asteraceae</taxon>
        <taxon>Asteroideae</taxon>
        <taxon>Heliantheae alliance</taxon>
        <taxon>Millerieae</taxon>
        <taxon>Smallanthus</taxon>
    </lineage>
</organism>
<sequence length="114" mass="13626">MAGVDYEWGMDFEEWERMETGPPPPHLYADDYGQEHELERDEEVVMMMEKDATELKNQLTDVFDERNNKEGGDDFLMQSPKTCNKIKNRDHGMKRLKMLVVARMVTRFLRRHFL</sequence>
<name>A0ACB9HRP8_9ASTR</name>
<evidence type="ECO:0000313" key="1">
    <source>
        <dbReference type="EMBL" id="KAI3798579.1"/>
    </source>
</evidence>